<dbReference type="OrthoDB" id="34908at10239"/>
<keyword evidence="1" id="KW-1133">Transmembrane helix</keyword>
<dbReference type="RefSeq" id="YP_008318313.1">
    <property type="nucleotide sequence ID" value="NC_021856.1"/>
</dbReference>
<evidence type="ECO:0000313" key="2">
    <source>
        <dbReference type="EMBL" id="BAN59545.1"/>
    </source>
</evidence>
<dbReference type="GeneID" id="16511491"/>
<accession>S6BUS1</accession>
<dbReference type="KEGG" id="vg:16511491"/>
<feature type="transmembrane region" description="Helical" evidence="1">
    <location>
        <begin position="39"/>
        <end position="61"/>
    </location>
</feature>
<evidence type="ECO:0000313" key="3">
    <source>
        <dbReference type="Proteomes" id="UP000014701"/>
    </source>
</evidence>
<dbReference type="Proteomes" id="UP000014701">
    <property type="component" value="Segment"/>
</dbReference>
<feature type="transmembrane region" description="Helical" evidence="1">
    <location>
        <begin position="12"/>
        <end position="33"/>
    </location>
</feature>
<protein>
    <recommendedName>
        <fullName evidence="4">Holin</fullName>
    </recommendedName>
</protein>
<keyword evidence="1" id="KW-0472">Membrane</keyword>
<gene>
    <name evidence="2" type="primary">orf87b</name>
</gene>
<proteinExistence type="predicted"/>
<evidence type="ECO:0008006" key="4">
    <source>
        <dbReference type="Google" id="ProtNLM"/>
    </source>
</evidence>
<evidence type="ECO:0000256" key="1">
    <source>
        <dbReference type="SAM" id="Phobius"/>
    </source>
</evidence>
<keyword evidence="1" id="KW-0812">Transmembrane</keyword>
<organism evidence="2 3">
    <name type="scientific">Bacillus phage phiNIT1</name>
    <dbReference type="NCBI Taxonomy" id="207656"/>
    <lineage>
        <taxon>Viruses</taxon>
        <taxon>Duplodnaviria</taxon>
        <taxon>Heunggongvirae</taxon>
        <taxon>Uroviricota</taxon>
        <taxon>Caudoviricetes</taxon>
        <taxon>Herelleviridae</taxon>
        <taxon>Bastillevirinae</taxon>
        <taxon>Nitunavirus</taxon>
        <taxon>Nitunavirus NIT1</taxon>
    </lineage>
</organism>
<reference evidence="2 3" key="1">
    <citation type="submission" date="2013-02" db="EMBL/GenBank/DDBJ databases">
        <title>phiNIT1 genome sequensing.</title>
        <authorList>
            <person name="Ozaki T."/>
            <person name="Kaneko J."/>
        </authorList>
    </citation>
    <scope>NUCLEOTIDE SEQUENCE [LARGE SCALE GENOMIC DNA]</scope>
    <source>
        <strain evidence="2">PhiNIT1</strain>
    </source>
</reference>
<name>S6BUS1_9CAUD</name>
<keyword evidence="3" id="KW-1185">Reference proteome</keyword>
<dbReference type="EMBL" id="AP013029">
    <property type="protein sequence ID" value="BAN59545.1"/>
    <property type="molecule type" value="Genomic_DNA"/>
</dbReference>
<sequence>MTKKANTLLVKFILSFSTIIILTIAESLVSTHLYSLEHYKLWCDIAIVFIAVGVSVLYDYLQHRKKKRVQKELKEITDVVLKKYDKK</sequence>